<dbReference type="GO" id="GO:0009788">
    <property type="term" value="P:negative regulation of abscisic acid-activated signaling pathway"/>
    <property type="evidence" value="ECO:0007669"/>
    <property type="project" value="InterPro"/>
</dbReference>
<name>A0A6P4AR79_ZIZJJ</name>
<evidence type="ECO:0000256" key="5">
    <source>
        <dbReference type="ARBA" id="ARBA00023242"/>
    </source>
</evidence>
<evidence type="ECO:0000256" key="4">
    <source>
        <dbReference type="ARBA" id="ARBA00022833"/>
    </source>
</evidence>
<evidence type="ECO:0000256" key="1">
    <source>
        <dbReference type="ARBA" id="ARBA00004123"/>
    </source>
</evidence>
<feature type="region of interest" description="Disordered" evidence="7">
    <location>
        <begin position="178"/>
        <end position="201"/>
    </location>
</feature>
<dbReference type="PANTHER" id="PTHR47287">
    <property type="entry name" value="C2H2 AND C2HC ZINC FINGERS SUPERFAMILY PROTEIN"/>
    <property type="match status" value="1"/>
</dbReference>
<evidence type="ECO:0000256" key="2">
    <source>
        <dbReference type="ARBA" id="ARBA00022723"/>
    </source>
</evidence>
<feature type="compositionally biased region" description="Polar residues" evidence="7">
    <location>
        <begin position="178"/>
        <end position="192"/>
    </location>
</feature>
<accession>A0A6P4AR79</accession>
<gene>
    <name evidence="10" type="primary">LOC107431516</name>
</gene>
<dbReference type="KEGG" id="zju:107431516"/>
<dbReference type="Gene3D" id="3.30.160.60">
    <property type="entry name" value="Classic Zinc Finger"/>
    <property type="match status" value="1"/>
</dbReference>
<reference evidence="10" key="1">
    <citation type="submission" date="2025-08" db="UniProtKB">
        <authorList>
            <consortium name="RefSeq"/>
        </authorList>
    </citation>
    <scope>IDENTIFICATION</scope>
    <source>
        <tissue evidence="10">Seedling</tissue>
    </source>
</reference>
<comment type="subcellular location">
    <subcellularLocation>
        <location evidence="1">Nucleus</location>
    </subcellularLocation>
</comment>
<evidence type="ECO:0000259" key="8">
    <source>
        <dbReference type="PROSITE" id="PS50157"/>
    </source>
</evidence>
<keyword evidence="3 6" id="KW-0863">Zinc-finger</keyword>
<evidence type="ECO:0000313" key="9">
    <source>
        <dbReference type="Proteomes" id="UP001652623"/>
    </source>
</evidence>
<evidence type="ECO:0000256" key="3">
    <source>
        <dbReference type="ARBA" id="ARBA00022771"/>
    </source>
</evidence>
<dbReference type="InterPro" id="IPR044246">
    <property type="entry name" value="ZFP3-like"/>
</dbReference>
<proteinExistence type="predicted"/>
<dbReference type="GO" id="GO:0008270">
    <property type="term" value="F:zinc ion binding"/>
    <property type="evidence" value="ECO:0007669"/>
    <property type="project" value="UniProtKB-KW"/>
</dbReference>
<keyword evidence="9" id="KW-1185">Reference proteome</keyword>
<evidence type="ECO:0000313" key="10">
    <source>
        <dbReference type="RefSeq" id="XP_015897941.3"/>
    </source>
</evidence>
<keyword evidence="5" id="KW-0539">Nucleus</keyword>
<protein>
    <submittedName>
        <fullName evidence="10">Zinc finger protein 5</fullName>
    </submittedName>
</protein>
<dbReference type="SUPFAM" id="SSF57667">
    <property type="entry name" value="beta-beta-alpha zinc fingers"/>
    <property type="match status" value="1"/>
</dbReference>
<dbReference type="PANTHER" id="PTHR47287:SF15">
    <property type="entry name" value="ZINC FINGER PROTEIN 3-LIKE"/>
    <property type="match status" value="1"/>
</dbReference>
<dbReference type="AlphaFoldDB" id="A0A6P4AR79"/>
<dbReference type="PROSITE" id="PS00028">
    <property type="entry name" value="ZINC_FINGER_C2H2_1"/>
    <property type="match status" value="1"/>
</dbReference>
<organism evidence="9 10">
    <name type="scientific">Ziziphus jujuba</name>
    <name type="common">Chinese jujube</name>
    <name type="synonym">Ziziphus sativa</name>
    <dbReference type="NCBI Taxonomy" id="326968"/>
    <lineage>
        <taxon>Eukaryota</taxon>
        <taxon>Viridiplantae</taxon>
        <taxon>Streptophyta</taxon>
        <taxon>Embryophyta</taxon>
        <taxon>Tracheophyta</taxon>
        <taxon>Spermatophyta</taxon>
        <taxon>Magnoliopsida</taxon>
        <taxon>eudicotyledons</taxon>
        <taxon>Gunneridae</taxon>
        <taxon>Pentapetalae</taxon>
        <taxon>rosids</taxon>
        <taxon>fabids</taxon>
        <taxon>Rosales</taxon>
        <taxon>Rhamnaceae</taxon>
        <taxon>Paliureae</taxon>
        <taxon>Ziziphus</taxon>
    </lineage>
</organism>
<evidence type="ECO:0000256" key="6">
    <source>
        <dbReference type="PROSITE-ProRule" id="PRU00042"/>
    </source>
</evidence>
<feature type="domain" description="C2H2-type" evidence="8">
    <location>
        <begin position="63"/>
        <end position="90"/>
    </location>
</feature>
<keyword evidence="2" id="KW-0479">Metal-binding</keyword>
<evidence type="ECO:0000256" key="7">
    <source>
        <dbReference type="SAM" id="MobiDB-lite"/>
    </source>
</evidence>
<dbReference type="InterPro" id="IPR013087">
    <property type="entry name" value="Znf_C2H2_type"/>
</dbReference>
<dbReference type="Proteomes" id="UP001652623">
    <property type="component" value="Chromosome 11"/>
</dbReference>
<dbReference type="InParanoid" id="A0A6P4AR79"/>
<dbReference type="RefSeq" id="XP_015897941.3">
    <property type="nucleotide sequence ID" value="XM_016042455.3"/>
</dbReference>
<dbReference type="Pfam" id="PF13912">
    <property type="entry name" value="zf-C2H2_6"/>
    <property type="match status" value="1"/>
</dbReference>
<keyword evidence="4" id="KW-0862">Zinc</keyword>
<dbReference type="InterPro" id="IPR036236">
    <property type="entry name" value="Znf_C2H2_sf"/>
</dbReference>
<sequence length="201" mass="22810">MINPTQSQKRPMDELSESNQWLDLKLSNGNETNLNVNLELQLSLMTNKNSKIKMMKKMKTRGYNCKHCNKKFPNSQALGGHQNAHKRERAILKMEKEWNDLKEAAAAFGFGYNNNINNTSSIFSDIQHDYLYRSAYPYPHHHPTMISTCTSMHMAALVASASPRTIPSYDINGQVSLQYPQHSTPSASTNTNHSHHVHLAL</sequence>
<dbReference type="GeneID" id="107431516"/>
<dbReference type="PROSITE" id="PS50157">
    <property type="entry name" value="ZINC_FINGER_C2H2_2"/>
    <property type="match status" value="1"/>
</dbReference>
<dbReference type="GO" id="GO:0005634">
    <property type="term" value="C:nucleus"/>
    <property type="evidence" value="ECO:0007669"/>
    <property type="project" value="UniProtKB-SubCell"/>
</dbReference>